<protein>
    <recommendedName>
        <fullName evidence="1">Stage 0 sporulation protein A homolog</fullName>
    </recommendedName>
</protein>
<evidence type="ECO:0000256" key="4">
    <source>
        <dbReference type="ARBA" id="ARBA00023015"/>
    </source>
</evidence>
<dbReference type="FunFam" id="1.10.10.10:FF:000018">
    <property type="entry name" value="DNA-binding response regulator ResD"/>
    <property type="match status" value="1"/>
</dbReference>
<dbReference type="PANTHER" id="PTHR48111">
    <property type="entry name" value="REGULATOR OF RPOS"/>
    <property type="match status" value="1"/>
</dbReference>
<dbReference type="InterPro" id="IPR039420">
    <property type="entry name" value="WalR-like"/>
</dbReference>
<dbReference type="CDD" id="cd00383">
    <property type="entry name" value="trans_reg_C"/>
    <property type="match status" value="1"/>
</dbReference>
<dbReference type="SUPFAM" id="SSF52172">
    <property type="entry name" value="CheY-like"/>
    <property type="match status" value="1"/>
</dbReference>
<evidence type="ECO:0000256" key="3">
    <source>
        <dbReference type="ARBA" id="ARBA00023012"/>
    </source>
</evidence>
<evidence type="ECO:0000259" key="10">
    <source>
        <dbReference type="PROSITE" id="PS50110"/>
    </source>
</evidence>
<dbReference type="GO" id="GO:0006355">
    <property type="term" value="P:regulation of DNA-templated transcription"/>
    <property type="evidence" value="ECO:0007669"/>
    <property type="project" value="InterPro"/>
</dbReference>
<reference evidence="12" key="1">
    <citation type="journal article" date="2021" name="PeerJ">
        <title>Extensive microbial diversity within the chicken gut microbiome revealed by metagenomics and culture.</title>
        <authorList>
            <person name="Gilroy R."/>
            <person name="Ravi A."/>
            <person name="Getino M."/>
            <person name="Pursley I."/>
            <person name="Horton D.L."/>
            <person name="Alikhan N.F."/>
            <person name="Baker D."/>
            <person name="Gharbi K."/>
            <person name="Hall N."/>
            <person name="Watson M."/>
            <person name="Adriaenssens E.M."/>
            <person name="Foster-Nyarko E."/>
            <person name="Jarju S."/>
            <person name="Secka A."/>
            <person name="Antonio M."/>
            <person name="Oren A."/>
            <person name="Chaudhuri R.R."/>
            <person name="La Ragione R."/>
            <person name="Hildebrand F."/>
            <person name="Pallen M.J."/>
        </authorList>
    </citation>
    <scope>NUCLEOTIDE SEQUENCE</scope>
    <source>
        <strain evidence="12">ChiSxjej3B15-1167</strain>
    </source>
</reference>
<evidence type="ECO:0000256" key="2">
    <source>
        <dbReference type="ARBA" id="ARBA00022553"/>
    </source>
</evidence>
<comment type="caution">
    <text evidence="12">The sequence shown here is derived from an EMBL/GenBank/DDBJ whole genome shotgun (WGS) entry which is preliminary data.</text>
</comment>
<evidence type="ECO:0000313" key="12">
    <source>
        <dbReference type="EMBL" id="HIX73397.1"/>
    </source>
</evidence>
<dbReference type="Gene3D" id="3.40.50.2300">
    <property type="match status" value="1"/>
</dbReference>
<dbReference type="PROSITE" id="PS51755">
    <property type="entry name" value="OMPR_PHOB"/>
    <property type="match status" value="1"/>
</dbReference>
<dbReference type="Proteomes" id="UP000886805">
    <property type="component" value="Unassembled WGS sequence"/>
</dbReference>
<dbReference type="Pfam" id="PF00486">
    <property type="entry name" value="Trans_reg_C"/>
    <property type="match status" value="1"/>
</dbReference>
<evidence type="ECO:0000256" key="6">
    <source>
        <dbReference type="ARBA" id="ARBA00023163"/>
    </source>
</evidence>
<dbReference type="GO" id="GO:0000156">
    <property type="term" value="F:phosphorelay response regulator activity"/>
    <property type="evidence" value="ECO:0007669"/>
    <property type="project" value="TreeGrafter"/>
</dbReference>
<keyword evidence="6" id="KW-0804">Transcription</keyword>
<keyword evidence="2" id="KW-0597">Phosphoprotein</keyword>
<keyword evidence="3" id="KW-0902">Two-component regulatory system</keyword>
<dbReference type="SMART" id="SM00862">
    <property type="entry name" value="Trans_reg_C"/>
    <property type="match status" value="1"/>
</dbReference>
<keyword evidence="5 9" id="KW-0238">DNA-binding</keyword>
<dbReference type="InterPro" id="IPR036388">
    <property type="entry name" value="WH-like_DNA-bd_sf"/>
</dbReference>
<dbReference type="InterPro" id="IPR016032">
    <property type="entry name" value="Sig_transdc_resp-reg_C-effctor"/>
</dbReference>
<dbReference type="GO" id="GO:0000976">
    <property type="term" value="F:transcription cis-regulatory region binding"/>
    <property type="evidence" value="ECO:0007669"/>
    <property type="project" value="TreeGrafter"/>
</dbReference>
<dbReference type="Gene3D" id="1.10.10.10">
    <property type="entry name" value="Winged helix-like DNA-binding domain superfamily/Winged helix DNA-binding domain"/>
    <property type="match status" value="1"/>
</dbReference>
<reference evidence="12" key="2">
    <citation type="submission" date="2021-04" db="EMBL/GenBank/DDBJ databases">
        <authorList>
            <person name="Gilroy R."/>
        </authorList>
    </citation>
    <scope>NUCLEOTIDE SEQUENCE</scope>
    <source>
        <strain evidence="12">ChiSxjej3B15-1167</strain>
    </source>
</reference>
<proteinExistence type="predicted"/>
<comment type="function">
    <text evidence="7">May play the central regulatory role in sporulation. It may be an element of the effector pathway responsible for the activation of sporulation genes in response to nutritional stress. Spo0A may act in concert with spo0H (a sigma factor) to control the expression of some genes that are critical to the sporulation process.</text>
</comment>
<feature type="domain" description="OmpR/PhoB-type" evidence="11">
    <location>
        <begin position="130"/>
        <end position="229"/>
    </location>
</feature>
<dbReference type="GO" id="GO:0032993">
    <property type="term" value="C:protein-DNA complex"/>
    <property type="evidence" value="ECO:0007669"/>
    <property type="project" value="TreeGrafter"/>
</dbReference>
<dbReference type="SUPFAM" id="SSF46894">
    <property type="entry name" value="C-terminal effector domain of the bipartite response regulators"/>
    <property type="match status" value="1"/>
</dbReference>
<evidence type="ECO:0000256" key="1">
    <source>
        <dbReference type="ARBA" id="ARBA00018672"/>
    </source>
</evidence>
<evidence type="ECO:0000256" key="7">
    <source>
        <dbReference type="ARBA" id="ARBA00024867"/>
    </source>
</evidence>
<dbReference type="InterPro" id="IPR001789">
    <property type="entry name" value="Sig_transdc_resp-reg_receiver"/>
</dbReference>
<dbReference type="PANTHER" id="PTHR48111:SF26">
    <property type="entry name" value="STAGE 0 SPORULATION PROTEIN A HOMOLOG"/>
    <property type="match status" value="1"/>
</dbReference>
<keyword evidence="4" id="KW-0805">Transcription regulation</keyword>
<accession>A0A9D1X5T0</accession>
<sequence length="238" mass="27219">MEHILIIDKDTSTTALERDYLEISSYEVTIEESGVSGFQRALQDDINLVITELDLEDLDGFDLCRELRSRRDIPILIVSHRQNEIDKVRGLGVGADDYVTKPFPPNELVARVKANLSQYKRLTSRRDPENDCIVRDQVCIDRTARRVSAGEEEIPFTMKEFDLLDFLASHPNRVYSKEELFREVWGMHSIGDVATVTVHIKKIRQKLEKYAGASGLIETVWGAGYRFQMDDAARARSL</sequence>
<evidence type="ECO:0000256" key="8">
    <source>
        <dbReference type="PROSITE-ProRule" id="PRU00169"/>
    </source>
</evidence>
<feature type="domain" description="Response regulatory" evidence="10">
    <location>
        <begin position="3"/>
        <end position="116"/>
    </location>
</feature>
<evidence type="ECO:0000313" key="13">
    <source>
        <dbReference type="Proteomes" id="UP000886805"/>
    </source>
</evidence>
<dbReference type="PROSITE" id="PS50110">
    <property type="entry name" value="RESPONSE_REGULATORY"/>
    <property type="match status" value="1"/>
</dbReference>
<dbReference type="InterPro" id="IPR001867">
    <property type="entry name" value="OmpR/PhoB-type_DNA-bd"/>
</dbReference>
<dbReference type="SMART" id="SM00448">
    <property type="entry name" value="REC"/>
    <property type="match status" value="1"/>
</dbReference>
<name>A0A9D1X5T0_9FIRM</name>
<dbReference type="GO" id="GO:0005829">
    <property type="term" value="C:cytosol"/>
    <property type="evidence" value="ECO:0007669"/>
    <property type="project" value="TreeGrafter"/>
</dbReference>
<evidence type="ECO:0000256" key="5">
    <source>
        <dbReference type="ARBA" id="ARBA00023125"/>
    </source>
</evidence>
<dbReference type="AlphaFoldDB" id="A0A9D1X5T0"/>
<feature type="DNA-binding region" description="OmpR/PhoB-type" evidence="9">
    <location>
        <begin position="130"/>
        <end position="229"/>
    </location>
</feature>
<organism evidence="12 13">
    <name type="scientific">Candidatus Anaerobutyricum stercoripullorum</name>
    <dbReference type="NCBI Taxonomy" id="2838456"/>
    <lineage>
        <taxon>Bacteria</taxon>
        <taxon>Bacillati</taxon>
        <taxon>Bacillota</taxon>
        <taxon>Clostridia</taxon>
        <taxon>Lachnospirales</taxon>
        <taxon>Lachnospiraceae</taxon>
        <taxon>Anaerobutyricum</taxon>
    </lineage>
</organism>
<evidence type="ECO:0000259" key="11">
    <source>
        <dbReference type="PROSITE" id="PS51755"/>
    </source>
</evidence>
<dbReference type="InterPro" id="IPR011006">
    <property type="entry name" value="CheY-like_superfamily"/>
</dbReference>
<dbReference type="EMBL" id="DXEQ01000314">
    <property type="protein sequence ID" value="HIX73397.1"/>
    <property type="molecule type" value="Genomic_DNA"/>
</dbReference>
<dbReference type="Gene3D" id="6.10.250.690">
    <property type="match status" value="1"/>
</dbReference>
<evidence type="ECO:0000256" key="9">
    <source>
        <dbReference type="PROSITE-ProRule" id="PRU01091"/>
    </source>
</evidence>
<dbReference type="Pfam" id="PF00072">
    <property type="entry name" value="Response_reg"/>
    <property type="match status" value="1"/>
</dbReference>
<gene>
    <name evidence="12" type="ORF">H9849_10300</name>
</gene>
<comment type="caution">
    <text evidence="8">Lacks conserved residue(s) required for the propagation of feature annotation.</text>
</comment>